<reference evidence="1 2" key="1">
    <citation type="submission" date="2019-06" db="EMBL/GenBank/DDBJ databases">
        <title>Comparative genome anaysis of Salmonella and Staphylococcus aureus isolated from China.</title>
        <authorList>
            <person name="Li L."/>
        </authorList>
    </citation>
    <scope>NUCLEOTIDE SEQUENCE [LARGE SCALE GENOMIC DNA]</scope>
    <source>
        <strain evidence="1 2">GSJ/2016-Sal.-012</strain>
    </source>
</reference>
<sequence>MRGIGAVTHLSSPTGSSAPCPDFSGMWNSIRDWFSLPVQDEAALCFHVFYQPDEGTSLPDRLKHFLR</sequence>
<comment type="caution">
    <text evidence="1">The sequence shown here is derived from an EMBL/GenBank/DDBJ whole genome shotgun (WGS) entry which is preliminary data.</text>
</comment>
<dbReference type="Proteomes" id="UP000320106">
    <property type="component" value="Unassembled WGS sequence"/>
</dbReference>
<protein>
    <submittedName>
        <fullName evidence="1">Uncharacterized protein</fullName>
    </submittedName>
</protein>
<accession>A0A505CJS5</accession>
<feature type="non-terminal residue" evidence="1">
    <location>
        <position position="67"/>
    </location>
</feature>
<name>A0A505CJS5_SALER</name>
<dbReference type="Gene3D" id="3.30.2440.10">
    <property type="entry name" value="Secreted effector protein SifA"/>
    <property type="match status" value="1"/>
</dbReference>
<dbReference type="RefSeq" id="WP_140711258.1">
    <property type="nucleotide sequence ID" value="NZ_VFRH01000009.1"/>
</dbReference>
<evidence type="ECO:0000313" key="1">
    <source>
        <dbReference type="EMBL" id="TPQ11854.1"/>
    </source>
</evidence>
<organism evidence="1 2">
    <name type="scientific">Salmonella enterica</name>
    <name type="common">Salmonella choleraesuis</name>
    <dbReference type="NCBI Taxonomy" id="28901"/>
    <lineage>
        <taxon>Bacteria</taxon>
        <taxon>Pseudomonadati</taxon>
        <taxon>Pseudomonadota</taxon>
        <taxon>Gammaproteobacteria</taxon>
        <taxon>Enterobacterales</taxon>
        <taxon>Enterobacteriaceae</taxon>
        <taxon>Salmonella</taxon>
    </lineage>
</organism>
<dbReference type="EMBL" id="VFRH01000009">
    <property type="protein sequence ID" value="TPQ11854.1"/>
    <property type="molecule type" value="Genomic_DNA"/>
</dbReference>
<evidence type="ECO:0000313" key="2">
    <source>
        <dbReference type="Proteomes" id="UP000320106"/>
    </source>
</evidence>
<gene>
    <name evidence="1" type="ORF">FJR63_12130</name>
</gene>
<dbReference type="AlphaFoldDB" id="A0A505CJS5"/>
<proteinExistence type="predicted"/>